<dbReference type="GO" id="GO:0004619">
    <property type="term" value="F:phosphoglycerate mutase activity"/>
    <property type="evidence" value="ECO:0007669"/>
    <property type="project" value="UniProtKB-UniRule"/>
</dbReference>
<dbReference type="InterPro" id="IPR011258">
    <property type="entry name" value="BPG-indep_PGM_N"/>
</dbReference>
<feature type="binding site" evidence="8 12">
    <location>
        <position position="13"/>
    </location>
    <ligand>
        <name>Mn(2+)</name>
        <dbReference type="ChEBI" id="CHEBI:29035"/>
        <label>2</label>
    </ligand>
</feature>
<evidence type="ECO:0000256" key="8">
    <source>
        <dbReference type="HAMAP-Rule" id="MF_01038"/>
    </source>
</evidence>
<dbReference type="EMBL" id="JAJBIS010000001">
    <property type="protein sequence ID" value="MCF1348845.1"/>
    <property type="molecule type" value="Genomic_DNA"/>
</dbReference>
<dbReference type="SUPFAM" id="SSF53649">
    <property type="entry name" value="Alkaline phosphatase-like"/>
    <property type="match status" value="1"/>
</dbReference>
<dbReference type="Pfam" id="PF06415">
    <property type="entry name" value="iPGM_N"/>
    <property type="match status" value="1"/>
</dbReference>
<dbReference type="Pfam" id="PF01676">
    <property type="entry name" value="Metalloenzyme"/>
    <property type="match status" value="1"/>
</dbReference>
<dbReference type="Proteomes" id="UP000253077">
    <property type="component" value="Unassembled WGS sequence"/>
</dbReference>
<feature type="binding site" evidence="8 11">
    <location>
        <position position="117"/>
    </location>
    <ligand>
        <name>substrate</name>
    </ligand>
</feature>
<reference evidence="16 19" key="2">
    <citation type="submission" date="2019-07" db="EMBL/GenBank/DDBJ databases">
        <title>Comparative genomics of three clinical Ureaplasma species: analysis of their core genomes and virulence factors.</title>
        <authorList>
            <person name="Yang T."/>
            <person name="Zhang Y."/>
            <person name="Li X."/>
            <person name="Kong Y."/>
            <person name="Yu H."/>
            <person name="Ruan Z."/>
            <person name="Xie X."/>
            <person name="Zhang J."/>
        </authorList>
    </citation>
    <scope>NUCLEOTIDE SEQUENCE [LARGE SCALE GENOMIC DNA]</scope>
    <source>
        <strain evidence="16 19">132</strain>
    </source>
</reference>
<comment type="pathway">
    <text evidence="2 8">Carbohydrate degradation; glycolysis; pyruvate from D-glyceraldehyde 3-phosphate: step 3/5.</text>
</comment>
<keyword evidence="5 8" id="KW-0324">Glycolysis</keyword>
<evidence type="ECO:0000259" key="14">
    <source>
        <dbReference type="Pfam" id="PF06415"/>
    </source>
</evidence>
<dbReference type="PIRSF" id="PIRSF001492">
    <property type="entry name" value="IPGAM"/>
    <property type="match status" value="1"/>
</dbReference>
<dbReference type="SMR" id="A0AAP9AC97"/>
<feature type="binding site" evidence="8 12">
    <location>
        <position position="430"/>
    </location>
    <ligand>
        <name>Mn(2+)</name>
        <dbReference type="ChEBI" id="CHEBI:29035"/>
        <label>2</label>
    </ligand>
</feature>
<dbReference type="GeneID" id="93848654"/>
<dbReference type="GO" id="GO:0006096">
    <property type="term" value="P:glycolytic process"/>
    <property type="evidence" value="ECO:0007669"/>
    <property type="project" value="UniProtKB-UniRule"/>
</dbReference>
<feature type="binding site" evidence="8 11">
    <location>
        <position position="324"/>
    </location>
    <ligand>
        <name>substrate</name>
    </ligand>
</feature>
<dbReference type="CDD" id="cd16010">
    <property type="entry name" value="iPGM"/>
    <property type="match status" value="1"/>
</dbReference>
<evidence type="ECO:0000256" key="2">
    <source>
        <dbReference type="ARBA" id="ARBA00004798"/>
    </source>
</evidence>
<dbReference type="InterPro" id="IPR006124">
    <property type="entry name" value="Metalloenzyme"/>
</dbReference>
<keyword evidence="6 8" id="KW-0464">Manganese</keyword>
<dbReference type="RefSeq" id="WP_004025622.1">
    <property type="nucleotide sequence ID" value="NZ_CAMXZD010000008.1"/>
</dbReference>
<dbReference type="EC" id="5.4.2.12" evidence="8 9"/>
<dbReference type="GO" id="GO:0005829">
    <property type="term" value="C:cytosol"/>
    <property type="evidence" value="ECO:0007669"/>
    <property type="project" value="TreeGrafter"/>
</dbReference>
<evidence type="ECO:0000256" key="7">
    <source>
        <dbReference type="ARBA" id="ARBA00023235"/>
    </source>
</evidence>
<reference evidence="17 18" key="1">
    <citation type="submission" date="2018-07" db="EMBL/GenBank/DDBJ databases">
        <title>Ureaplasma urealyticum 1000 the multidrug-resistant clinical isolate obtained from scrapings of the urogenital tract of a woman with inflammatory diseases of the reproductive organs.</title>
        <authorList>
            <person name="Kolesnikova E.A."/>
            <person name="Alekseeva A.E."/>
            <person name="Brusnigina N.F."/>
            <person name="Makhova M.A."/>
        </authorList>
    </citation>
    <scope>NUCLEOTIDE SEQUENCE [LARGE SCALE GENOMIC DNA]</scope>
    <source>
        <strain evidence="17 18">1000</strain>
    </source>
</reference>
<feature type="domain" description="Metalloenzyme" evidence="13">
    <location>
        <begin position="5"/>
        <end position="487"/>
    </location>
</feature>
<evidence type="ECO:0000256" key="3">
    <source>
        <dbReference type="ARBA" id="ARBA00008819"/>
    </source>
</evidence>
<dbReference type="PANTHER" id="PTHR31637:SF0">
    <property type="entry name" value="2,3-BISPHOSPHOGLYCERATE-INDEPENDENT PHOSPHOGLYCERATE MUTASE"/>
    <property type="match status" value="1"/>
</dbReference>
<evidence type="ECO:0000256" key="12">
    <source>
        <dbReference type="PIRSR" id="PIRSR001492-3"/>
    </source>
</evidence>
<dbReference type="InterPro" id="IPR036646">
    <property type="entry name" value="PGAM_B_sf"/>
</dbReference>
<evidence type="ECO:0000313" key="16">
    <source>
        <dbReference type="EMBL" id="QDI64747.1"/>
    </source>
</evidence>
<accession>A0AAP9AC97</accession>
<evidence type="ECO:0000313" key="19">
    <source>
        <dbReference type="Proteomes" id="UP000318231"/>
    </source>
</evidence>
<dbReference type="EMBL" id="QOKT01000006">
    <property type="protein sequence ID" value="RCJ01343.1"/>
    <property type="molecule type" value="Genomic_DNA"/>
</dbReference>
<evidence type="ECO:0000256" key="6">
    <source>
        <dbReference type="ARBA" id="ARBA00023211"/>
    </source>
</evidence>
<dbReference type="Gene3D" id="3.40.720.10">
    <property type="entry name" value="Alkaline Phosphatase, subunit A"/>
    <property type="match status" value="1"/>
</dbReference>
<comment type="function">
    <text evidence="8">Catalyzes the interconversion of 2-phosphoglycerate and 3-phosphoglycerate.</text>
</comment>
<dbReference type="SUPFAM" id="SSF64158">
    <property type="entry name" value="2,3-Bisphosphoglycerate-independent phosphoglycerate mutase, substrate-binding domain"/>
    <property type="match status" value="1"/>
</dbReference>
<evidence type="ECO:0000313" key="20">
    <source>
        <dbReference type="Proteomes" id="UP001201240"/>
    </source>
</evidence>
<feature type="domain" description="BPG-independent PGAM N-terminal" evidence="14">
    <location>
        <begin position="101"/>
        <end position="285"/>
    </location>
</feature>
<evidence type="ECO:0000256" key="1">
    <source>
        <dbReference type="ARBA" id="ARBA00000370"/>
    </source>
</evidence>
<organism evidence="16 19">
    <name type="scientific">Ureaplasma urealyticum</name>
    <name type="common">Ureaplasma urealyticum biotype 2</name>
    <dbReference type="NCBI Taxonomy" id="2130"/>
    <lineage>
        <taxon>Bacteria</taxon>
        <taxon>Bacillati</taxon>
        <taxon>Mycoplasmatota</taxon>
        <taxon>Mycoplasmoidales</taxon>
        <taxon>Mycoplasmoidaceae</taxon>
        <taxon>Ureaplasma</taxon>
    </lineage>
</organism>
<protein>
    <recommendedName>
        <fullName evidence="8 9">2,3-bisphosphoglycerate-independent phosphoglycerate mutase</fullName>
        <shortName evidence="8">BPG-independent PGAM</shortName>
        <shortName evidence="8">Phosphoglyceromutase</shortName>
        <shortName evidence="8">iPGM</shortName>
        <ecNumber evidence="8 9">5.4.2.12</ecNumber>
    </recommendedName>
</protein>
<gene>
    <name evidence="8 15" type="primary">gpmI</name>
    <name evidence="17" type="ORF">DSQ42_00845</name>
    <name evidence="16" type="ORF">FJM05_00845</name>
    <name evidence="15" type="ORF">LH652_00855</name>
</gene>
<name>A0AAP9AC97_UREUR</name>
<dbReference type="InterPro" id="IPR017850">
    <property type="entry name" value="Alkaline_phosphatase_core_sf"/>
</dbReference>
<evidence type="ECO:0000313" key="18">
    <source>
        <dbReference type="Proteomes" id="UP000253077"/>
    </source>
</evidence>
<proteinExistence type="inferred from homology"/>
<dbReference type="HAMAP" id="MF_01038">
    <property type="entry name" value="GpmI"/>
    <property type="match status" value="1"/>
</dbReference>
<evidence type="ECO:0000256" key="9">
    <source>
        <dbReference type="NCBIfam" id="TIGR01307"/>
    </source>
</evidence>
<dbReference type="AlphaFoldDB" id="A0AAP9AC97"/>
<feature type="binding site" evidence="8 11">
    <location>
        <position position="177"/>
    </location>
    <ligand>
        <name>substrate</name>
    </ligand>
</feature>
<feature type="binding site" evidence="8 12">
    <location>
        <position position="389"/>
    </location>
    <ligand>
        <name>Mn(2+)</name>
        <dbReference type="ChEBI" id="CHEBI:29035"/>
        <label>1</label>
    </ligand>
</feature>
<feature type="active site" description="Phosphoserine intermediate" evidence="8 10">
    <location>
        <position position="63"/>
    </location>
</feature>
<evidence type="ECO:0000259" key="13">
    <source>
        <dbReference type="Pfam" id="PF01676"/>
    </source>
</evidence>
<keyword evidence="4 8" id="KW-0479">Metal-binding</keyword>
<evidence type="ECO:0000256" key="5">
    <source>
        <dbReference type="ARBA" id="ARBA00023152"/>
    </source>
</evidence>
<feature type="binding site" evidence="8 12">
    <location>
        <position position="431"/>
    </location>
    <ligand>
        <name>Mn(2+)</name>
        <dbReference type="ChEBI" id="CHEBI:29035"/>
        <label>2</label>
    </ligand>
</feature>
<feature type="binding site" evidence="8 12">
    <location>
        <position position="63"/>
    </location>
    <ligand>
        <name>Mn(2+)</name>
        <dbReference type="ChEBI" id="CHEBI:29035"/>
        <label>2</label>
    </ligand>
</feature>
<feature type="binding site" evidence="8 11">
    <location>
        <begin position="146"/>
        <end position="147"/>
    </location>
    <ligand>
        <name>substrate</name>
    </ligand>
</feature>
<dbReference type="Proteomes" id="UP001201240">
    <property type="component" value="Unassembled WGS sequence"/>
</dbReference>
<evidence type="ECO:0000256" key="10">
    <source>
        <dbReference type="PIRSR" id="PIRSR001492-1"/>
    </source>
</evidence>
<evidence type="ECO:0000256" key="4">
    <source>
        <dbReference type="ARBA" id="ARBA00022723"/>
    </source>
</evidence>
<dbReference type="GO" id="GO:0030145">
    <property type="term" value="F:manganese ion binding"/>
    <property type="evidence" value="ECO:0007669"/>
    <property type="project" value="UniProtKB-UniRule"/>
</dbReference>
<comment type="similarity">
    <text evidence="3 8">Belongs to the BPG-independent phosphoglycerate mutase family.</text>
</comment>
<feature type="binding site" evidence="8 11">
    <location>
        <position position="183"/>
    </location>
    <ligand>
        <name>substrate</name>
    </ligand>
</feature>
<reference evidence="15 20" key="3">
    <citation type="submission" date="2021-10" db="EMBL/GenBank/DDBJ databases">
        <title>Sequencing the mobilome of antimicrobial resistant bacterial isolates spanning a range of GC content: The potential of a sustainable low cost, low infrastructure approach for surveillance with Oxford Nanopore sequencing.</title>
        <authorList>
            <person name="Sands K."/>
        </authorList>
    </citation>
    <scope>NUCLEOTIDE SEQUENCE [LARGE SCALE GENOMIC DNA]</scope>
    <source>
        <strain evidence="15 20">MIN-202</strain>
    </source>
</reference>
<evidence type="ECO:0000313" key="15">
    <source>
        <dbReference type="EMBL" id="MCF1348845.1"/>
    </source>
</evidence>
<evidence type="ECO:0000256" key="11">
    <source>
        <dbReference type="PIRSR" id="PIRSR001492-2"/>
    </source>
</evidence>
<dbReference type="InterPro" id="IPR005995">
    <property type="entry name" value="Pgm_bpd_ind"/>
</dbReference>
<evidence type="ECO:0000313" key="17">
    <source>
        <dbReference type="EMBL" id="RCJ01343.1"/>
    </source>
</evidence>
<comment type="cofactor">
    <cofactor evidence="8">
        <name>Mn(2+)</name>
        <dbReference type="ChEBI" id="CHEBI:29035"/>
    </cofactor>
    <text evidence="8">Binds 2 manganese ions per subunit.</text>
</comment>
<feature type="binding site" evidence="8 12">
    <location>
        <position position="393"/>
    </location>
    <ligand>
        <name>Mn(2+)</name>
        <dbReference type="ChEBI" id="CHEBI:29035"/>
        <label>1</label>
    </ligand>
</feature>
<dbReference type="Gene3D" id="3.40.1450.10">
    <property type="entry name" value="BPG-independent phosphoglycerate mutase, domain B"/>
    <property type="match status" value="1"/>
</dbReference>
<sequence length="502" mass="57430">MSLNKKLALIIIDGLGIGKKDDTNAVYLANPKTLNYLIKNYPTLEISAAQQPIGLLENQAGNSEIGHLTIGAGRIILNDNANINSYTKRLDYESLVLNDINNEIVHVVGMYSNGLVHSNYEHIHWIIKELVKNNNQVVLHLISDGRDDYPYGFAQFIEQINALKTQYNVIIKSLSGRYFAMDRDQRWERTQKAFNTMFIKQDKICEQSLLEVAQSIANHYESDEFVEPIVFNNDEKYNLKPYQKVILTNYRSDRMRQLAHLLKPNRKFNYHNPFLIKDIHLITLVPFPDVDAITLFEKQNLNNTLGDVLNDHHIKQARVAETEKYGHISFFFDGGINKHYASKTQYLIPSQKVATYDLCPQMSASLITKTIIDHYFDHDVFIVNYANPDMVGHSGNMKQTIQAILSVDSEIQKLYDFFKKNNGVLMITGDHGNAETMIDANGQIITSHSINDVWFIITDNNIVFDQTQKFSLANIAPTILEYLNIKKPIEMAASSMIKKIHK</sequence>
<dbReference type="NCBIfam" id="TIGR01307">
    <property type="entry name" value="pgm_bpd_ind"/>
    <property type="match status" value="1"/>
</dbReference>
<dbReference type="GO" id="GO:0006007">
    <property type="term" value="P:glucose catabolic process"/>
    <property type="evidence" value="ECO:0007669"/>
    <property type="project" value="InterPro"/>
</dbReference>
<dbReference type="Proteomes" id="UP000318231">
    <property type="component" value="Chromosome"/>
</dbReference>
<comment type="catalytic activity">
    <reaction evidence="1 8">
        <text>(2R)-2-phosphoglycerate = (2R)-3-phosphoglycerate</text>
        <dbReference type="Rhea" id="RHEA:15901"/>
        <dbReference type="ChEBI" id="CHEBI:58272"/>
        <dbReference type="ChEBI" id="CHEBI:58289"/>
        <dbReference type="EC" id="5.4.2.12"/>
    </reaction>
</comment>
<keyword evidence="7 8" id="KW-0413">Isomerase</keyword>
<feature type="binding site" evidence="8 11">
    <location>
        <begin position="251"/>
        <end position="254"/>
    </location>
    <ligand>
        <name>substrate</name>
    </ligand>
</feature>
<comment type="subunit">
    <text evidence="8">Monomer.</text>
</comment>
<dbReference type="EMBL" id="CP041200">
    <property type="protein sequence ID" value="QDI64747.1"/>
    <property type="molecule type" value="Genomic_DNA"/>
</dbReference>
<feature type="binding site" evidence="8 12">
    <location>
        <position position="448"/>
    </location>
    <ligand>
        <name>Mn(2+)</name>
        <dbReference type="ChEBI" id="CHEBI:29035"/>
        <label>1</label>
    </ligand>
</feature>
<dbReference type="PANTHER" id="PTHR31637">
    <property type="entry name" value="2,3-BISPHOSPHOGLYCERATE-INDEPENDENT PHOSPHOGLYCERATE MUTASE"/>
    <property type="match status" value="1"/>
</dbReference>